<organism evidence="2 3">
    <name type="scientific">candidate division MSBL1 archaeon SCGC-AAA259I09</name>
    <dbReference type="NCBI Taxonomy" id="1698267"/>
    <lineage>
        <taxon>Archaea</taxon>
        <taxon>Methanobacteriati</taxon>
        <taxon>Methanobacteriota</taxon>
        <taxon>candidate division MSBL1</taxon>
    </lineage>
</organism>
<reference evidence="2 3" key="1">
    <citation type="journal article" date="2016" name="Sci. Rep.">
        <title>Metabolic traits of an uncultured archaeal lineage -MSBL1- from brine pools of the Red Sea.</title>
        <authorList>
            <person name="Mwirichia R."/>
            <person name="Alam I."/>
            <person name="Rashid M."/>
            <person name="Vinu M."/>
            <person name="Ba-Alawi W."/>
            <person name="Anthony Kamau A."/>
            <person name="Kamanda Ngugi D."/>
            <person name="Goker M."/>
            <person name="Klenk H.P."/>
            <person name="Bajic V."/>
            <person name="Stingl U."/>
        </authorList>
    </citation>
    <scope>NUCLEOTIDE SEQUENCE [LARGE SCALE GENOMIC DNA]</scope>
    <source>
        <strain evidence="2">SCGC-AAA259I09</strain>
    </source>
</reference>
<sequence length="104" mass="12228">MKREEREIPLELVDVEDETYQARFSYSESKIDNLAEDIKMYGQREPIGVRESPRNDGLFQIIYGFQRVKACKKLGYDTIKATVYRDATDEECRELSVRDNEMHG</sequence>
<protein>
    <recommendedName>
        <fullName evidence="1">ParB-like N-terminal domain-containing protein</fullName>
    </recommendedName>
</protein>
<dbReference type="GO" id="GO:0005694">
    <property type="term" value="C:chromosome"/>
    <property type="evidence" value="ECO:0007669"/>
    <property type="project" value="TreeGrafter"/>
</dbReference>
<dbReference type="InterPro" id="IPR036086">
    <property type="entry name" value="ParB/Sulfiredoxin_sf"/>
</dbReference>
<keyword evidence="3" id="KW-1185">Reference proteome</keyword>
<dbReference type="Pfam" id="PF02195">
    <property type="entry name" value="ParB_N"/>
    <property type="match status" value="1"/>
</dbReference>
<dbReference type="Gene3D" id="3.90.1530.10">
    <property type="entry name" value="Conserved hypothetical protein from pyrococcus furiosus pfu- 392566-001, ParB domain"/>
    <property type="match status" value="1"/>
</dbReference>
<dbReference type="InterPro" id="IPR003115">
    <property type="entry name" value="ParB_N"/>
</dbReference>
<dbReference type="EMBL" id="LHXR01000051">
    <property type="protein sequence ID" value="KXA96966.1"/>
    <property type="molecule type" value="Genomic_DNA"/>
</dbReference>
<dbReference type="PANTHER" id="PTHR33375:SF1">
    <property type="entry name" value="CHROMOSOME-PARTITIONING PROTEIN PARB-RELATED"/>
    <property type="match status" value="1"/>
</dbReference>
<dbReference type="PANTHER" id="PTHR33375">
    <property type="entry name" value="CHROMOSOME-PARTITIONING PROTEIN PARB-RELATED"/>
    <property type="match status" value="1"/>
</dbReference>
<evidence type="ECO:0000313" key="3">
    <source>
        <dbReference type="Proteomes" id="UP000070463"/>
    </source>
</evidence>
<evidence type="ECO:0000313" key="2">
    <source>
        <dbReference type="EMBL" id="KXA96966.1"/>
    </source>
</evidence>
<name>A0A133US76_9EURY</name>
<proteinExistence type="predicted"/>
<feature type="non-terminal residue" evidence="2">
    <location>
        <position position="104"/>
    </location>
</feature>
<dbReference type="InterPro" id="IPR050336">
    <property type="entry name" value="Chromosome_partition/occlusion"/>
</dbReference>
<dbReference type="SMART" id="SM00470">
    <property type="entry name" value="ParB"/>
    <property type="match status" value="1"/>
</dbReference>
<evidence type="ECO:0000259" key="1">
    <source>
        <dbReference type="SMART" id="SM00470"/>
    </source>
</evidence>
<dbReference type="AlphaFoldDB" id="A0A133US76"/>
<feature type="domain" description="ParB-like N-terminal" evidence="1">
    <location>
        <begin position="6"/>
        <end position="101"/>
    </location>
</feature>
<dbReference type="SUPFAM" id="SSF110849">
    <property type="entry name" value="ParB/Sulfiredoxin"/>
    <property type="match status" value="1"/>
</dbReference>
<dbReference type="GO" id="GO:0007059">
    <property type="term" value="P:chromosome segregation"/>
    <property type="evidence" value="ECO:0007669"/>
    <property type="project" value="TreeGrafter"/>
</dbReference>
<comment type="caution">
    <text evidence="2">The sequence shown here is derived from an EMBL/GenBank/DDBJ whole genome shotgun (WGS) entry which is preliminary data.</text>
</comment>
<dbReference type="Proteomes" id="UP000070463">
    <property type="component" value="Unassembled WGS sequence"/>
</dbReference>
<accession>A0A133US76</accession>
<gene>
    <name evidence="2" type="ORF">AKJ37_04075</name>
</gene>